<feature type="transmembrane region" description="Helical" evidence="1">
    <location>
        <begin position="106"/>
        <end position="126"/>
    </location>
</feature>
<dbReference type="Proteomes" id="UP000016922">
    <property type="component" value="Unassembled WGS sequence"/>
</dbReference>
<dbReference type="GeneID" id="19468548"/>
<dbReference type="RefSeq" id="XP_008084288.1">
    <property type="nucleotide sequence ID" value="XM_008086097.1"/>
</dbReference>
<keyword evidence="1" id="KW-0812">Transmembrane</keyword>
<dbReference type="AlphaFoldDB" id="S3CRT6"/>
<reference evidence="2 3" key="1">
    <citation type="journal article" date="2013" name="BMC Genomics">
        <title>Genomics-driven discovery of the pneumocandin biosynthetic gene cluster in the fungus Glarea lozoyensis.</title>
        <authorList>
            <person name="Chen L."/>
            <person name="Yue Q."/>
            <person name="Zhang X."/>
            <person name="Xiang M."/>
            <person name="Wang C."/>
            <person name="Li S."/>
            <person name="Che Y."/>
            <person name="Ortiz-Lopez F.J."/>
            <person name="Bills G.F."/>
            <person name="Liu X."/>
            <person name="An Z."/>
        </authorList>
    </citation>
    <scope>NUCLEOTIDE SEQUENCE [LARGE SCALE GENOMIC DNA]</scope>
    <source>
        <strain evidence="3">ATCC 20868 / MF5171</strain>
    </source>
</reference>
<evidence type="ECO:0000313" key="3">
    <source>
        <dbReference type="Proteomes" id="UP000016922"/>
    </source>
</evidence>
<feature type="transmembrane region" description="Helical" evidence="1">
    <location>
        <begin position="78"/>
        <end position="99"/>
    </location>
</feature>
<dbReference type="InterPro" id="IPR025363">
    <property type="entry name" value="DUF4267"/>
</dbReference>
<dbReference type="Pfam" id="PF14087">
    <property type="entry name" value="DUF4267"/>
    <property type="match status" value="1"/>
</dbReference>
<sequence length="128" mass="13524">MFHPFSILHIPPLLIATATTFGGLWPFINPHSALLEFGFPKATATSKPAQSVMVVCSARTTATGASIFAFYYMGDLKAVDVMLMVLGYVGAVDAYVCYGEGMRDKAVLRGVAGGVIALWGVTGMTGGW</sequence>
<name>S3CRT6_GLAL2</name>
<organism evidence="2 3">
    <name type="scientific">Glarea lozoyensis (strain ATCC 20868 / MF5171)</name>
    <dbReference type="NCBI Taxonomy" id="1116229"/>
    <lineage>
        <taxon>Eukaryota</taxon>
        <taxon>Fungi</taxon>
        <taxon>Dikarya</taxon>
        <taxon>Ascomycota</taxon>
        <taxon>Pezizomycotina</taxon>
        <taxon>Leotiomycetes</taxon>
        <taxon>Helotiales</taxon>
        <taxon>Helotiaceae</taxon>
        <taxon>Glarea</taxon>
    </lineage>
</organism>
<keyword evidence="3" id="KW-1185">Reference proteome</keyword>
<gene>
    <name evidence="2" type="ORF">GLAREA_09500</name>
</gene>
<keyword evidence="1" id="KW-0472">Membrane</keyword>
<dbReference type="EMBL" id="KE145368">
    <property type="protein sequence ID" value="EPE28380.1"/>
    <property type="molecule type" value="Genomic_DNA"/>
</dbReference>
<keyword evidence="1" id="KW-1133">Transmembrane helix</keyword>
<dbReference type="OMA" id="MPFWNAA"/>
<dbReference type="eggNOG" id="ENOG502S8II">
    <property type="taxonomic scope" value="Eukaryota"/>
</dbReference>
<feature type="transmembrane region" description="Helical" evidence="1">
    <location>
        <begin position="6"/>
        <end position="28"/>
    </location>
</feature>
<protein>
    <submittedName>
        <fullName evidence="2">Uncharacterized protein</fullName>
    </submittedName>
</protein>
<dbReference type="KEGG" id="glz:GLAREA_09500"/>
<proteinExistence type="predicted"/>
<evidence type="ECO:0000256" key="1">
    <source>
        <dbReference type="SAM" id="Phobius"/>
    </source>
</evidence>
<accession>S3CRT6</accession>
<dbReference type="OrthoDB" id="2989864at2759"/>
<evidence type="ECO:0000313" key="2">
    <source>
        <dbReference type="EMBL" id="EPE28380.1"/>
    </source>
</evidence>
<dbReference type="HOGENOM" id="CLU_125080_1_0_1"/>